<protein>
    <submittedName>
        <fullName evidence="6">Putative leucine aminopeptidase</fullName>
    </submittedName>
</protein>
<dbReference type="InterPro" id="IPR000819">
    <property type="entry name" value="Peptidase_M17_C"/>
</dbReference>
<dbReference type="SUPFAM" id="SSF53187">
    <property type="entry name" value="Zn-dependent exopeptidases"/>
    <property type="match status" value="1"/>
</dbReference>
<dbReference type="PANTHER" id="PTHR11963">
    <property type="entry name" value="LEUCINE AMINOPEPTIDASE-RELATED"/>
    <property type="match status" value="1"/>
</dbReference>
<proteinExistence type="inferred from homology"/>
<keyword evidence="2 6" id="KW-0031">Aminopeptidase</keyword>
<dbReference type="Pfam" id="PF00883">
    <property type="entry name" value="Peptidase_M17"/>
    <property type="match status" value="1"/>
</dbReference>
<evidence type="ECO:0000313" key="6">
    <source>
        <dbReference type="EMBL" id="JAR92727.1"/>
    </source>
</evidence>
<comment type="similarity">
    <text evidence="1">Belongs to the peptidase M17 family.</text>
</comment>
<sequence>MVEEMFVKAHLESRPRISPGQVDNTDAEGRLVLADALCYSATFNPKAVVDLATLTSAISISLGAGAAGAFCTSDALWNLLHEAGKTSGDRLWRMPLFELYRKGMVKSTLADINNIGTAGPSGRACCAATFLKEFVKAEHWAHLDIAGVMDNEDEVPYLGAGMTGRPVRTLVEFVERLSKEKSLG</sequence>
<dbReference type="PROSITE" id="PS00631">
    <property type="entry name" value="CYTOSOL_AP"/>
    <property type="match status" value="1"/>
</dbReference>
<dbReference type="EMBL" id="GEGO01002677">
    <property type="protein sequence ID" value="JAR92727.1"/>
    <property type="molecule type" value="Transcribed_RNA"/>
</dbReference>
<dbReference type="InterPro" id="IPR011356">
    <property type="entry name" value="Leucine_aapep/pepB"/>
</dbReference>
<name>A0A147BPR5_IXORI</name>
<dbReference type="PANTHER" id="PTHR11963:SF23">
    <property type="entry name" value="CYTOSOL AMINOPEPTIDASE"/>
    <property type="match status" value="1"/>
</dbReference>
<dbReference type="GO" id="GO:0070006">
    <property type="term" value="F:metalloaminopeptidase activity"/>
    <property type="evidence" value="ECO:0007669"/>
    <property type="project" value="InterPro"/>
</dbReference>
<evidence type="ECO:0000256" key="2">
    <source>
        <dbReference type="ARBA" id="ARBA00022438"/>
    </source>
</evidence>
<evidence type="ECO:0000259" key="5">
    <source>
        <dbReference type="PROSITE" id="PS00631"/>
    </source>
</evidence>
<organism evidence="6">
    <name type="scientific">Ixodes ricinus</name>
    <name type="common">Common tick</name>
    <name type="synonym">Acarus ricinus</name>
    <dbReference type="NCBI Taxonomy" id="34613"/>
    <lineage>
        <taxon>Eukaryota</taxon>
        <taxon>Metazoa</taxon>
        <taxon>Ecdysozoa</taxon>
        <taxon>Arthropoda</taxon>
        <taxon>Chelicerata</taxon>
        <taxon>Arachnida</taxon>
        <taxon>Acari</taxon>
        <taxon>Parasitiformes</taxon>
        <taxon>Ixodida</taxon>
        <taxon>Ixodoidea</taxon>
        <taxon>Ixodidae</taxon>
        <taxon>Ixodinae</taxon>
        <taxon>Ixodes</taxon>
    </lineage>
</organism>
<dbReference type="AlphaFoldDB" id="A0A147BPR5"/>
<reference evidence="6" key="1">
    <citation type="journal article" date="2018" name="PLoS Negl. Trop. Dis.">
        <title>Sialome diversity of ticks revealed by RNAseq of single tick salivary glands.</title>
        <authorList>
            <person name="Perner J."/>
            <person name="Kropackova S."/>
            <person name="Kopacek P."/>
            <person name="Ribeiro J.M."/>
        </authorList>
    </citation>
    <scope>NUCLEOTIDE SEQUENCE</scope>
    <source>
        <strain evidence="6">Siblings of single egg batch collected in Ceske Budejovice</strain>
        <tissue evidence="6">Salivary glands</tissue>
    </source>
</reference>
<keyword evidence="3" id="KW-0645">Protease</keyword>
<evidence type="ECO:0000256" key="4">
    <source>
        <dbReference type="ARBA" id="ARBA00022801"/>
    </source>
</evidence>
<evidence type="ECO:0000256" key="1">
    <source>
        <dbReference type="ARBA" id="ARBA00009528"/>
    </source>
</evidence>
<evidence type="ECO:0000256" key="3">
    <source>
        <dbReference type="ARBA" id="ARBA00022670"/>
    </source>
</evidence>
<accession>A0A147BPR5</accession>
<dbReference type="GO" id="GO:0006508">
    <property type="term" value="P:proteolysis"/>
    <property type="evidence" value="ECO:0007669"/>
    <property type="project" value="UniProtKB-KW"/>
</dbReference>
<dbReference type="GO" id="GO:0030145">
    <property type="term" value="F:manganese ion binding"/>
    <property type="evidence" value="ECO:0007669"/>
    <property type="project" value="InterPro"/>
</dbReference>
<feature type="domain" description="Cytosol aminopeptidase" evidence="5">
    <location>
        <begin position="24"/>
        <end position="31"/>
    </location>
</feature>
<dbReference type="PRINTS" id="PR00481">
    <property type="entry name" value="LAMNOPPTDASE"/>
</dbReference>
<dbReference type="Gene3D" id="3.40.630.10">
    <property type="entry name" value="Zn peptidases"/>
    <property type="match status" value="1"/>
</dbReference>
<keyword evidence="4" id="KW-0378">Hydrolase</keyword>
<dbReference type="GO" id="GO:0005737">
    <property type="term" value="C:cytoplasm"/>
    <property type="evidence" value="ECO:0007669"/>
    <property type="project" value="InterPro"/>
</dbReference>